<reference evidence="2 3" key="1">
    <citation type="submission" date="2018-03" db="EMBL/GenBank/DDBJ databases">
        <title>Aeromonas veronii whole genome sequencing and analysis.</title>
        <authorList>
            <person name="Xie H."/>
            <person name="Liu T."/>
            <person name="Wang K."/>
        </authorList>
    </citation>
    <scope>NUCLEOTIDE SEQUENCE [LARGE SCALE GENOMIC DNA]</scope>
    <source>
        <strain evidence="2 3">XH.VA.1</strain>
    </source>
</reference>
<name>A0A2T4MX74_AERVE</name>
<dbReference type="Proteomes" id="UP000241986">
    <property type="component" value="Unassembled WGS sequence"/>
</dbReference>
<organism evidence="2 3">
    <name type="scientific">Aeromonas veronii</name>
    <dbReference type="NCBI Taxonomy" id="654"/>
    <lineage>
        <taxon>Bacteria</taxon>
        <taxon>Pseudomonadati</taxon>
        <taxon>Pseudomonadota</taxon>
        <taxon>Gammaproteobacteria</taxon>
        <taxon>Aeromonadales</taxon>
        <taxon>Aeromonadaceae</taxon>
        <taxon>Aeromonas</taxon>
    </lineage>
</organism>
<evidence type="ECO:0000313" key="3">
    <source>
        <dbReference type="Proteomes" id="UP000241986"/>
    </source>
</evidence>
<accession>A0A2T4MX74</accession>
<sequence length="181" mass="18393">MKNKIYIGGAAILIWGYSAMAMAGACDTTFTKQIKRKMEQQAVAECNNPAINTNNTLTMADGSVNPYVYQNPDAGCDLGFKLPGLSGSGMGLNGDSCGILKSVTGDMVSKVNQASQGAVDSVLNKIPGGTNTIGGVVDTIGGLANGQLDINGIQQIGGAAVGTVTGTTDVNSIVTDAIKMN</sequence>
<feature type="chain" id="PRO_5015418748" description="Secreted protein" evidence="1">
    <location>
        <begin position="24"/>
        <end position="181"/>
    </location>
</feature>
<evidence type="ECO:0000256" key="1">
    <source>
        <dbReference type="SAM" id="SignalP"/>
    </source>
</evidence>
<keyword evidence="1" id="KW-0732">Signal</keyword>
<protein>
    <recommendedName>
        <fullName evidence="4">Secreted protein</fullName>
    </recommendedName>
</protein>
<dbReference type="RefSeq" id="WP_107684809.1">
    <property type="nucleotide sequence ID" value="NZ_PZKL01000045.1"/>
</dbReference>
<feature type="signal peptide" evidence="1">
    <location>
        <begin position="1"/>
        <end position="23"/>
    </location>
</feature>
<dbReference type="EMBL" id="PZKL01000045">
    <property type="protein sequence ID" value="PTH79172.1"/>
    <property type="molecule type" value="Genomic_DNA"/>
</dbReference>
<comment type="caution">
    <text evidence="2">The sequence shown here is derived from an EMBL/GenBank/DDBJ whole genome shotgun (WGS) entry which is preliminary data.</text>
</comment>
<evidence type="ECO:0008006" key="4">
    <source>
        <dbReference type="Google" id="ProtNLM"/>
    </source>
</evidence>
<proteinExistence type="predicted"/>
<dbReference type="AlphaFoldDB" id="A0A2T4MX74"/>
<dbReference type="PROSITE" id="PS51257">
    <property type="entry name" value="PROKAR_LIPOPROTEIN"/>
    <property type="match status" value="1"/>
</dbReference>
<gene>
    <name evidence="2" type="ORF">DAA48_22335</name>
</gene>
<evidence type="ECO:0000313" key="2">
    <source>
        <dbReference type="EMBL" id="PTH79172.1"/>
    </source>
</evidence>